<sequence length="80" mass="8415">MNSPHEELAAAIAAERAAWARVKDKLPGSPGYEPALWEQWRETVSRCHAVRAALRTPAAGPADGASCVRSPGAGDPCSPH</sequence>
<name>A0A934TU55_9BURK</name>
<reference evidence="2" key="2">
    <citation type="submission" date="2021-01" db="EMBL/GenBank/DDBJ databases">
        <authorList>
            <person name="Kang M."/>
        </authorList>
    </citation>
    <scope>NUCLEOTIDE SEQUENCE</scope>
    <source>
        <strain evidence="2">KACC 17527</strain>
    </source>
</reference>
<comment type="caution">
    <text evidence="2">The sequence shown here is derived from an EMBL/GenBank/DDBJ whole genome shotgun (WGS) entry which is preliminary data.</text>
</comment>
<feature type="region of interest" description="Disordered" evidence="1">
    <location>
        <begin position="57"/>
        <end position="80"/>
    </location>
</feature>
<evidence type="ECO:0000313" key="3">
    <source>
        <dbReference type="Proteomes" id="UP000630528"/>
    </source>
</evidence>
<keyword evidence="3" id="KW-1185">Reference proteome</keyword>
<gene>
    <name evidence="2" type="ORF">JJB11_13270</name>
</gene>
<organism evidence="2 3">
    <name type="scientific">Ramlibacter ginsenosidimutans</name>
    <dbReference type="NCBI Taxonomy" id="502333"/>
    <lineage>
        <taxon>Bacteria</taxon>
        <taxon>Pseudomonadati</taxon>
        <taxon>Pseudomonadota</taxon>
        <taxon>Betaproteobacteria</taxon>
        <taxon>Burkholderiales</taxon>
        <taxon>Comamonadaceae</taxon>
        <taxon>Ramlibacter</taxon>
    </lineage>
</organism>
<protein>
    <submittedName>
        <fullName evidence="2">Uncharacterized protein</fullName>
    </submittedName>
</protein>
<dbReference type="RefSeq" id="WP_201171811.1">
    <property type="nucleotide sequence ID" value="NZ_JAEPWM010000005.1"/>
</dbReference>
<dbReference type="EMBL" id="JAEPWM010000005">
    <property type="protein sequence ID" value="MBK6007066.1"/>
    <property type="molecule type" value="Genomic_DNA"/>
</dbReference>
<evidence type="ECO:0000313" key="2">
    <source>
        <dbReference type="EMBL" id="MBK6007066.1"/>
    </source>
</evidence>
<reference evidence="2" key="1">
    <citation type="journal article" date="2012" name="J. Microbiol. Biotechnol.">
        <title>Ramlibacter ginsenosidimutans sp. nov., with ginsenoside-converting activity.</title>
        <authorList>
            <person name="Wang L."/>
            <person name="An D.S."/>
            <person name="Kim S.G."/>
            <person name="Jin F.X."/>
            <person name="Kim S.C."/>
            <person name="Lee S.T."/>
            <person name="Im W.T."/>
        </authorList>
    </citation>
    <scope>NUCLEOTIDE SEQUENCE</scope>
    <source>
        <strain evidence="2">KACC 17527</strain>
    </source>
</reference>
<dbReference type="Proteomes" id="UP000630528">
    <property type="component" value="Unassembled WGS sequence"/>
</dbReference>
<dbReference type="AlphaFoldDB" id="A0A934TU55"/>
<proteinExistence type="predicted"/>
<accession>A0A934TU55</accession>
<evidence type="ECO:0000256" key="1">
    <source>
        <dbReference type="SAM" id="MobiDB-lite"/>
    </source>
</evidence>